<dbReference type="WBParaSite" id="SSTP_0000429900.1">
    <property type="protein sequence ID" value="SSTP_0000429900.1"/>
    <property type="gene ID" value="SSTP_0000429900"/>
</dbReference>
<name>A0A0K0E480_STRER</name>
<dbReference type="STRING" id="6248.A0A0K0E480"/>
<proteinExistence type="predicted"/>
<organism evidence="2">
    <name type="scientific">Strongyloides stercoralis</name>
    <name type="common">Threadworm</name>
    <dbReference type="NCBI Taxonomy" id="6248"/>
    <lineage>
        <taxon>Eukaryota</taxon>
        <taxon>Metazoa</taxon>
        <taxon>Ecdysozoa</taxon>
        <taxon>Nematoda</taxon>
        <taxon>Chromadorea</taxon>
        <taxon>Rhabditida</taxon>
        <taxon>Tylenchina</taxon>
        <taxon>Panagrolaimomorpha</taxon>
        <taxon>Strongyloidoidea</taxon>
        <taxon>Strongyloididae</taxon>
        <taxon>Strongyloides</taxon>
    </lineage>
</organism>
<dbReference type="AlphaFoldDB" id="A0A0K0E480"/>
<accession>A0A0K0E480</accession>
<sequence>MKPSNVTKLPTKLADEIKAMNKVLTEMQTLVGEVNNQLISLKGSIKDVSDLKDEEIKKCDSSKSKKCDHGEKTEDFTNSIIEKSEELIKSIRKIDKVQKKVEKLIKATEKVEKPP</sequence>
<dbReference type="Proteomes" id="UP000035681">
    <property type="component" value="Unplaced"/>
</dbReference>
<reference evidence="2" key="1">
    <citation type="submission" date="2015-08" db="UniProtKB">
        <authorList>
            <consortium name="WormBaseParasite"/>
        </authorList>
    </citation>
    <scope>IDENTIFICATION</scope>
</reference>
<keyword evidence="1" id="KW-1185">Reference proteome</keyword>
<protein>
    <submittedName>
        <fullName evidence="2">Chromosome partition protein Smc</fullName>
    </submittedName>
</protein>
<evidence type="ECO:0000313" key="1">
    <source>
        <dbReference type="Proteomes" id="UP000035681"/>
    </source>
</evidence>
<evidence type="ECO:0000313" key="2">
    <source>
        <dbReference type="WBParaSite" id="SSTP_0000429900.1"/>
    </source>
</evidence>
<dbReference type="WBParaSite" id="TCONS_00014362.p1">
    <property type="protein sequence ID" value="TCONS_00014362.p1"/>
    <property type="gene ID" value="XLOC_009574"/>
</dbReference>